<dbReference type="Proteomes" id="UP001597509">
    <property type="component" value="Unassembled WGS sequence"/>
</dbReference>
<evidence type="ECO:0008006" key="3">
    <source>
        <dbReference type="Google" id="ProtNLM"/>
    </source>
</evidence>
<comment type="caution">
    <text evidence="1">The sequence shown here is derived from an EMBL/GenBank/DDBJ whole genome shotgun (WGS) entry which is preliminary data.</text>
</comment>
<name>A0ABW5YW55_9SPHI</name>
<keyword evidence="2" id="KW-1185">Reference proteome</keyword>
<organism evidence="1 2">
    <name type="scientific">Sphingobacterium anhuiense</name>
    <dbReference type="NCBI Taxonomy" id="493780"/>
    <lineage>
        <taxon>Bacteria</taxon>
        <taxon>Pseudomonadati</taxon>
        <taxon>Bacteroidota</taxon>
        <taxon>Sphingobacteriia</taxon>
        <taxon>Sphingobacteriales</taxon>
        <taxon>Sphingobacteriaceae</taxon>
        <taxon>Sphingobacterium</taxon>
    </lineage>
</organism>
<gene>
    <name evidence="1" type="ORF">ACFS6I_07530</name>
</gene>
<dbReference type="EMBL" id="JBHUPE010000004">
    <property type="protein sequence ID" value="MFD2903767.1"/>
    <property type="molecule type" value="Genomic_DNA"/>
</dbReference>
<sequence>MSKSCSRVDDQLWKSILEQTFAHFLEFFFEDAAGIFDLSKPFDYLDKEFESLFPPEPNSKGVRFVDKLVKVYLKDGGEQFVLCHIEVQSSRGKGDLAERMFRYYYKISDKYQVPISAIAILTDDNRSYHPSAYIKEFMGTILHYRFNSYKVLHQDEVALRSNSNPFSVVVLTTLLAITNKNISDDKLKDIKHDLYEQMMSRKMDKSTRQGLYNFLTYYVGFENQGSLTIFESEIKKKLGRSNIMGTQEYLLDKAEKEGIEKGRLEERAKLKAEKRAIALEFKKMGLPVADIAKGTGLSIEEIEKLK</sequence>
<evidence type="ECO:0000313" key="2">
    <source>
        <dbReference type="Proteomes" id="UP001597509"/>
    </source>
</evidence>
<protein>
    <recommendedName>
        <fullName evidence="3">Transposase (putative) YhgA-like domain-containing protein</fullName>
    </recommendedName>
</protein>
<proteinExistence type="predicted"/>
<accession>A0ABW5YW55</accession>
<evidence type="ECO:0000313" key="1">
    <source>
        <dbReference type="EMBL" id="MFD2903767.1"/>
    </source>
</evidence>
<dbReference type="RefSeq" id="WP_380919303.1">
    <property type="nucleotide sequence ID" value="NZ_JBHUPE010000004.1"/>
</dbReference>
<reference evidence="2" key="1">
    <citation type="journal article" date="2019" name="Int. J. Syst. Evol. Microbiol.">
        <title>The Global Catalogue of Microorganisms (GCM) 10K type strain sequencing project: providing services to taxonomists for standard genome sequencing and annotation.</title>
        <authorList>
            <consortium name="The Broad Institute Genomics Platform"/>
            <consortium name="The Broad Institute Genome Sequencing Center for Infectious Disease"/>
            <person name="Wu L."/>
            <person name="Ma J."/>
        </authorList>
    </citation>
    <scope>NUCLEOTIDE SEQUENCE [LARGE SCALE GENOMIC DNA]</scope>
    <source>
        <strain evidence="2">KCTC 22209</strain>
    </source>
</reference>